<evidence type="ECO:0000313" key="2">
    <source>
        <dbReference type="EMBL" id="GIX89225.1"/>
    </source>
</evidence>
<dbReference type="AlphaFoldDB" id="A0AAV4NZP6"/>
<keyword evidence="3" id="KW-1185">Reference proteome</keyword>
<name>A0AAV4NZP6_CAEEX</name>
<comment type="caution">
    <text evidence="2">The sequence shown here is derived from an EMBL/GenBank/DDBJ whole genome shotgun (WGS) entry which is preliminary data.</text>
</comment>
<proteinExistence type="predicted"/>
<organism evidence="2 3">
    <name type="scientific">Caerostris extrusa</name>
    <name type="common">Bark spider</name>
    <name type="synonym">Caerostris bankana</name>
    <dbReference type="NCBI Taxonomy" id="172846"/>
    <lineage>
        <taxon>Eukaryota</taxon>
        <taxon>Metazoa</taxon>
        <taxon>Ecdysozoa</taxon>
        <taxon>Arthropoda</taxon>
        <taxon>Chelicerata</taxon>
        <taxon>Arachnida</taxon>
        <taxon>Araneae</taxon>
        <taxon>Araneomorphae</taxon>
        <taxon>Entelegynae</taxon>
        <taxon>Araneoidea</taxon>
        <taxon>Araneidae</taxon>
        <taxon>Caerostris</taxon>
    </lineage>
</organism>
<dbReference type="Proteomes" id="UP001054945">
    <property type="component" value="Unassembled WGS sequence"/>
</dbReference>
<protein>
    <submittedName>
        <fullName evidence="2">Uncharacterized protein</fullName>
    </submittedName>
</protein>
<feature type="region of interest" description="Disordered" evidence="1">
    <location>
        <begin position="58"/>
        <end position="92"/>
    </location>
</feature>
<evidence type="ECO:0000313" key="3">
    <source>
        <dbReference type="Proteomes" id="UP001054945"/>
    </source>
</evidence>
<accession>A0AAV4NZP6</accession>
<sequence>MRACMETATRIPPLDLFFTAFLLNPRGSLRRQYLKSYLQSIIFIFSAITRVWGVGGRESEIDPPQQHNERSDSLGESQRNRQQSRELSPDDICTGLGSFRFPCTKVDATPCKYPLLSTEVFSLLLESKSATAPAADYGRLPRSWDLNNNEDFVVCADAQKEK</sequence>
<reference evidence="2 3" key="1">
    <citation type="submission" date="2021-06" db="EMBL/GenBank/DDBJ databases">
        <title>Caerostris extrusa draft genome.</title>
        <authorList>
            <person name="Kono N."/>
            <person name="Arakawa K."/>
        </authorList>
    </citation>
    <scope>NUCLEOTIDE SEQUENCE [LARGE SCALE GENOMIC DNA]</scope>
</reference>
<dbReference type="EMBL" id="BPLR01021406">
    <property type="protein sequence ID" value="GIX89225.1"/>
    <property type="molecule type" value="Genomic_DNA"/>
</dbReference>
<gene>
    <name evidence="2" type="ORF">CEXT_284111</name>
</gene>
<evidence type="ECO:0000256" key="1">
    <source>
        <dbReference type="SAM" id="MobiDB-lite"/>
    </source>
</evidence>